<protein>
    <submittedName>
        <fullName evidence="1">Mitochondrial protein</fullName>
    </submittedName>
</protein>
<dbReference type="PANTHER" id="PTHR46890">
    <property type="entry name" value="NON-LTR RETROLELEMENT REVERSE TRANSCRIPTASE-LIKE PROTEIN-RELATED"/>
    <property type="match status" value="1"/>
</dbReference>
<sequence>MEMNRSLAVSFTTTEVKQAVFSMFSLKSPGPNGIPLLFFQKFWPIVGNDTRIPSQFVNLIILLVTSVSYSFLLNGEPFGFLHPERGIRQGDPLFPYLFIFCEEALSLLMQEAKQHRRLMGVAVAEQAPRVSHLLFADDTVVFCEAHESLLEEVRRILGK</sequence>
<gene>
    <name evidence="1" type="ORF">Slati_2725700</name>
</gene>
<dbReference type="EMBL" id="JACGWN010000009">
    <property type="protein sequence ID" value="KAL0433914.1"/>
    <property type="molecule type" value="Genomic_DNA"/>
</dbReference>
<proteinExistence type="predicted"/>
<evidence type="ECO:0000313" key="1">
    <source>
        <dbReference type="EMBL" id="KAL0433914.1"/>
    </source>
</evidence>
<comment type="caution">
    <text evidence="1">The sequence shown here is derived from an EMBL/GenBank/DDBJ whole genome shotgun (WGS) entry which is preliminary data.</text>
</comment>
<dbReference type="InterPro" id="IPR052343">
    <property type="entry name" value="Retrotransposon-Effector_Assoc"/>
</dbReference>
<accession>A0AAW2VW23</accession>
<reference evidence="1" key="2">
    <citation type="journal article" date="2024" name="Plant">
        <title>Genomic evolution and insights into agronomic trait innovations of Sesamum species.</title>
        <authorList>
            <person name="Miao H."/>
            <person name="Wang L."/>
            <person name="Qu L."/>
            <person name="Liu H."/>
            <person name="Sun Y."/>
            <person name="Le M."/>
            <person name="Wang Q."/>
            <person name="Wei S."/>
            <person name="Zheng Y."/>
            <person name="Lin W."/>
            <person name="Duan Y."/>
            <person name="Cao H."/>
            <person name="Xiong S."/>
            <person name="Wang X."/>
            <person name="Wei L."/>
            <person name="Li C."/>
            <person name="Ma Q."/>
            <person name="Ju M."/>
            <person name="Zhao R."/>
            <person name="Li G."/>
            <person name="Mu C."/>
            <person name="Tian Q."/>
            <person name="Mei H."/>
            <person name="Zhang T."/>
            <person name="Gao T."/>
            <person name="Zhang H."/>
        </authorList>
    </citation>
    <scope>NUCLEOTIDE SEQUENCE</scope>
    <source>
        <strain evidence="1">KEN1</strain>
    </source>
</reference>
<name>A0AAW2VW23_9LAMI</name>
<dbReference type="AlphaFoldDB" id="A0AAW2VW23"/>
<dbReference type="PANTHER" id="PTHR46890:SF48">
    <property type="entry name" value="RNA-DIRECTED DNA POLYMERASE"/>
    <property type="match status" value="1"/>
</dbReference>
<organism evidence="1">
    <name type="scientific">Sesamum latifolium</name>
    <dbReference type="NCBI Taxonomy" id="2727402"/>
    <lineage>
        <taxon>Eukaryota</taxon>
        <taxon>Viridiplantae</taxon>
        <taxon>Streptophyta</taxon>
        <taxon>Embryophyta</taxon>
        <taxon>Tracheophyta</taxon>
        <taxon>Spermatophyta</taxon>
        <taxon>Magnoliopsida</taxon>
        <taxon>eudicotyledons</taxon>
        <taxon>Gunneridae</taxon>
        <taxon>Pentapetalae</taxon>
        <taxon>asterids</taxon>
        <taxon>lamiids</taxon>
        <taxon>Lamiales</taxon>
        <taxon>Pedaliaceae</taxon>
        <taxon>Sesamum</taxon>
    </lineage>
</organism>
<reference evidence="1" key="1">
    <citation type="submission" date="2020-06" db="EMBL/GenBank/DDBJ databases">
        <authorList>
            <person name="Li T."/>
            <person name="Hu X."/>
            <person name="Zhang T."/>
            <person name="Song X."/>
            <person name="Zhang H."/>
            <person name="Dai N."/>
            <person name="Sheng W."/>
            <person name="Hou X."/>
            <person name="Wei L."/>
        </authorList>
    </citation>
    <scope>NUCLEOTIDE SEQUENCE</scope>
    <source>
        <strain evidence="1">KEN1</strain>
        <tissue evidence="1">Leaf</tissue>
    </source>
</reference>